<keyword evidence="3" id="KW-1185">Reference proteome</keyword>
<dbReference type="AlphaFoldDB" id="A0A397PED2"/>
<comment type="caution">
    <text evidence="2">The sequence shown here is derived from an EMBL/GenBank/DDBJ whole genome shotgun (WGS) entry which is preliminary data.</text>
</comment>
<dbReference type="Pfam" id="PF13471">
    <property type="entry name" value="Transglut_core3"/>
    <property type="match status" value="1"/>
</dbReference>
<reference evidence="2 3" key="1">
    <citation type="submission" date="2018-08" db="EMBL/GenBank/DDBJ databases">
        <title>Genomic Encyclopedia of Type Strains, Phase IV (KMG-IV): sequencing the most valuable type-strain genomes for metagenomic binning, comparative biology and taxonomic classification.</title>
        <authorList>
            <person name="Goeker M."/>
        </authorList>
    </citation>
    <scope>NUCLEOTIDE SEQUENCE [LARGE SCALE GENOMIC DNA]</scope>
    <source>
        <strain evidence="2 3">DSM 25527</strain>
    </source>
</reference>
<dbReference type="Proteomes" id="UP000266568">
    <property type="component" value="Unassembled WGS sequence"/>
</dbReference>
<name>A0A397PED2_9SPHN</name>
<evidence type="ECO:0000313" key="2">
    <source>
        <dbReference type="EMBL" id="RIA46773.1"/>
    </source>
</evidence>
<accession>A0A397PED2</accession>
<dbReference type="NCBIfam" id="NF033537">
    <property type="entry name" value="lasso_biosyn_B2"/>
    <property type="match status" value="1"/>
</dbReference>
<feature type="domain" description="Microcin J25-processing protein McjB C-terminal" evidence="1">
    <location>
        <begin position="104"/>
        <end position="211"/>
    </location>
</feature>
<organism evidence="2 3">
    <name type="scientific">Hephaestia caeni</name>
    <dbReference type="NCBI Taxonomy" id="645617"/>
    <lineage>
        <taxon>Bacteria</taxon>
        <taxon>Pseudomonadati</taxon>
        <taxon>Pseudomonadota</taxon>
        <taxon>Alphaproteobacteria</taxon>
        <taxon>Sphingomonadales</taxon>
        <taxon>Sphingomonadaceae</taxon>
        <taxon>Hephaestia</taxon>
    </lineage>
</organism>
<evidence type="ECO:0000313" key="3">
    <source>
        <dbReference type="Proteomes" id="UP000266568"/>
    </source>
</evidence>
<dbReference type="InterPro" id="IPR053521">
    <property type="entry name" value="McjB-like"/>
</dbReference>
<protein>
    <submittedName>
        <fullName evidence="2">Transglutaminase superfamily protein</fullName>
    </submittedName>
</protein>
<proteinExistence type="predicted"/>
<gene>
    <name evidence="2" type="ORF">DFR49_1329</name>
</gene>
<dbReference type="InterPro" id="IPR032708">
    <property type="entry name" value="McjB_C"/>
</dbReference>
<dbReference type="EMBL" id="QXDC01000002">
    <property type="protein sequence ID" value="RIA46773.1"/>
    <property type="molecule type" value="Genomic_DNA"/>
</dbReference>
<evidence type="ECO:0000259" key="1">
    <source>
        <dbReference type="Pfam" id="PF13471"/>
    </source>
</evidence>
<sequence>MPLVIRTSLYLAKVLDSWIGLDLASGRYLLFQGMIGEQIDRFTAQQATTADVESLHERGILEPDQGQQRLFAPSICSPADQLHQDTTIRPSLGLTMKAVWNQTSAKRQLARLTLCDALERLNLEMSEVRFAEADQCRDLVHAFNWSKRFVSHQDQCLVRGVAMCRMLAQRGGRTHLVIGVALPFIAHCWVQAGEIVLSDTIDRVRTYVPILAV</sequence>